<protein>
    <submittedName>
        <fullName evidence="1">Uncharacterized protein</fullName>
    </submittedName>
</protein>
<keyword evidence="2" id="KW-1185">Reference proteome</keyword>
<gene>
    <name evidence="1" type="ORF">OA86_02345</name>
</gene>
<evidence type="ECO:0000313" key="2">
    <source>
        <dbReference type="Proteomes" id="UP000031473"/>
    </source>
</evidence>
<name>A0A0C1D9Y3_9FLAO</name>
<sequence length="60" mass="6630">MACSALPIHREASSESGWNIGDVQKFSGSQKKIGFTKLKPIELLWKIFLESISTSIGIHI</sequence>
<accession>A0A0C1D9Y3</accession>
<evidence type="ECO:0000313" key="1">
    <source>
        <dbReference type="EMBL" id="KIA90730.1"/>
    </source>
</evidence>
<organism evidence="1 2">
    <name type="scientific">Kaistella jeonii</name>
    <dbReference type="NCBI Taxonomy" id="266749"/>
    <lineage>
        <taxon>Bacteria</taxon>
        <taxon>Pseudomonadati</taxon>
        <taxon>Bacteroidota</taxon>
        <taxon>Flavobacteriia</taxon>
        <taxon>Flavobacteriales</taxon>
        <taxon>Weeksellaceae</taxon>
        <taxon>Chryseobacterium group</taxon>
        <taxon>Kaistella</taxon>
    </lineage>
</organism>
<dbReference type="AlphaFoldDB" id="A0A0C1D9Y3"/>
<reference evidence="1 2" key="1">
    <citation type="submission" date="2014-10" db="EMBL/GenBank/DDBJ databases">
        <title>Kaistella jeonii genome.</title>
        <authorList>
            <person name="Clayton J.T."/>
            <person name="Newman J.D."/>
        </authorList>
    </citation>
    <scope>NUCLEOTIDE SEQUENCE [LARGE SCALE GENOMIC DNA]</scope>
    <source>
        <strain evidence="1 2">DSM 17048</strain>
    </source>
</reference>
<dbReference type="EMBL" id="JSYL01000001">
    <property type="protein sequence ID" value="KIA90730.1"/>
    <property type="molecule type" value="Genomic_DNA"/>
</dbReference>
<comment type="caution">
    <text evidence="1">The sequence shown here is derived from an EMBL/GenBank/DDBJ whole genome shotgun (WGS) entry which is preliminary data.</text>
</comment>
<proteinExistence type="predicted"/>
<dbReference type="Proteomes" id="UP000031473">
    <property type="component" value="Unassembled WGS sequence"/>
</dbReference>